<dbReference type="Proteomes" id="UP000177382">
    <property type="component" value="Unassembled WGS sequence"/>
</dbReference>
<keyword evidence="2" id="KW-0545">Nucleotide biosynthesis</keyword>
<evidence type="ECO:0000256" key="1">
    <source>
        <dbReference type="ARBA" id="ARBA00022679"/>
    </source>
</evidence>
<accession>A0A1F7XKD8</accession>
<gene>
    <name evidence="5" type="ORF">A2V97_01120</name>
</gene>
<comment type="caution">
    <text evidence="5">The sequence shown here is derived from an EMBL/GenBank/DDBJ whole genome shotgun (WGS) entry which is preliminary data.</text>
</comment>
<dbReference type="InterPro" id="IPR000850">
    <property type="entry name" value="Adenylat/UMP-CMP_kin"/>
</dbReference>
<dbReference type="InterPro" id="IPR027417">
    <property type="entry name" value="P-loop_NTPase"/>
</dbReference>
<dbReference type="GO" id="GO:0019205">
    <property type="term" value="F:nucleobase-containing compound kinase activity"/>
    <property type="evidence" value="ECO:0007669"/>
    <property type="project" value="InterPro"/>
</dbReference>
<dbReference type="Gene3D" id="3.40.50.300">
    <property type="entry name" value="P-loop containing nucleotide triphosphate hydrolases"/>
    <property type="match status" value="1"/>
</dbReference>
<dbReference type="PANTHER" id="PTHR23359">
    <property type="entry name" value="NUCLEOTIDE KINASE"/>
    <property type="match status" value="1"/>
</dbReference>
<dbReference type="SUPFAM" id="SSF52540">
    <property type="entry name" value="P-loop containing nucleoside triphosphate hydrolases"/>
    <property type="match status" value="1"/>
</dbReference>
<dbReference type="AlphaFoldDB" id="A0A1F7XKD8"/>
<keyword evidence="3" id="KW-0547">Nucleotide-binding</keyword>
<dbReference type="GO" id="GO:0005524">
    <property type="term" value="F:ATP binding"/>
    <property type="evidence" value="ECO:0007669"/>
    <property type="project" value="InterPro"/>
</dbReference>
<reference evidence="5 6" key="1">
    <citation type="journal article" date="2016" name="Nat. Commun.">
        <title>Thousands of microbial genomes shed light on interconnected biogeochemical processes in an aquifer system.</title>
        <authorList>
            <person name="Anantharaman K."/>
            <person name="Brown C.T."/>
            <person name="Hug L.A."/>
            <person name="Sharon I."/>
            <person name="Castelle C.J."/>
            <person name="Probst A.J."/>
            <person name="Thomas B.C."/>
            <person name="Singh A."/>
            <person name="Wilkins M.J."/>
            <person name="Karaoz U."/>
            <person name="Brodie E.L."/>
            <person name="Williams K.H."/>
            <person name="Hubbard S.S."/>
            <person name="Banfield J.F."/>
        </authorList>
    </citation>
    <scope>NUCLEOTIDE SEQUENCE [LARGE SCALE GENOMIC DNA]</scope>
</reference>
<evidence type="ECO:0000256" key="4">
    <source>
        <dbReference type="ARBA" id="ARBA00022777"/>
    </source>
</evidence>
<dbReference type="EMBL" id="MGFX01000006">
    <property type="protein sequence ID" value="OGM15219.1"/>
    <property type="molecule type" value="Genomic_DNA"/>
</dbReference>
<protein>
    <recommendedName>
        <fullName evidence="7">Adenylate kinase</fullName>
    </recommendedName>
</protein>
<evidence type="ECO:0000313" key="6">
    <source>
        <dbReference type="Proteomes" id="UP000177382"/>
    </source>
</evidence>
<organism evidence="5 6">
    <name type="scientific">Candidatus Woesebacteria bacterium RBG_16_42_24</name>
    <dbReference type="NCBI Taxonomy" id="1802485"/>
    <lineage>
        <taxon>Bacteria</taxon>
        <taxon>Candidatus Woeseibacteriota</taxon>
    </lineage>
</organism>
<evidence type="ECO:0000256" key="2">
    <source>
        <dbReference type="ARBA" id="ARBA00022727"/>
    </source>
</evidence>
<evidence type="ECO:0008006" key="7">
    <source>
        <dbReference type="Google" id="ProtNLM"/>
    </source>
</evidence>
<name>A0A1F7XKD8_9BACT</name>
<sequence>MRGLEFPIIGTKIPHVTKKFDLTSPKGRKEYFKAKSGEEIRSLKKYLKKSNFIAYLIGKKNSGKGTYAKLFIEIFGEENVTHLSVGDLVREYGANWDRFSKSKSLVKLKSLYRGYVSFDEAIKQLLSRSTKSLLPTEFILALLKLRIGELKGKSIFVDGLPRELDQVSYSLFFRDLAGYTEAPDFFVLIDIPEAVIDERIKYRVVCPLCNTSRNKKLLITSKVGYDSKRREFYLSCDNPSCNSARMEKKEGDELGIEPIRPRLIKDEEILKSVFSLHGIGRILLRNHVPKGLAKKYFDDYELTPEYVLKWDNSRKRVKVIEKPWTVVDDEGKESFSLMAPVVFISLLKQLAEVLNI</sequence>
<keyword evidence="1" id="KW-0808">Transferase</keyword>
<evidence type="ECO:0000313" key="5">
    <source>
        <dbReference type="EMBL" id="OGM15219.1"/>
    </source>
</evidence>
<dbReference type="GO" id="GO:0009165">
    <property type="term" value="P:nucleotide biosynthetic process"/>
    <property type="evidence" value="ECO:0007669"/>
    <property type="project" value="UniProtKB-KW"/>
</dbReference>
<keyword evidence="4" id="KW-0418">Kinase</keyword>
<proteinExistence type="predicted"/>
<dbReference type="STRING" id="1802485.A2V97_01120"/>
<evidence type="ECO:0000256" key="3">
    <source>
        <dbReference type="ARBA" id="ARBA00022741"/>
    </source>
</evidence>